<dbReference type="AlphaFoldDB" id="A0A401UGF6"/>
<gene>
    <name evidence="9" type="ORF">Ctaglu_02730</name>
</gene>
<evidence type="ECO:0000259" key="8">
    <source>
        <dbReference type="Pfam" id="PF13193"/>
    </source>
</evidence>
<accession>A0A401UGF6</accession>
<dbReference type="SUPFAM" id="SSF56801">
    <property type="entry name" value="Acetyl-CoA synthetase-like"/>
    <property type="match status" value="1"/>
</dbReference>
<dbReference type="NCBIfam" id="NF003417">
    <property type="entry name" value="PRK04813.1"/>
    <property type="match status" value="1"/>
</dbReference>
<dbReference type="GO" id="GO:0005524">
    <property type="term" value="F:ATP binding"/>
    <property type="evidence" value="ECO:0007669"/>
    <property type="project" value="UniProtKB-KW"/>
</dbReference>
<sequence>MNFIDIIESYCNTNKIAHIYKNSNLTYRELKTKSDSLAVNIIELFGKDKTPIIVFGHKDHLMLISFLACVKSGHAYIPVDSSTPSTRLKDILFTSGAKLIINISDNLIDIPADTILNKNEIEKNVLQYKNKIPNISYRIKGEEVYYIIYTSGSTGKPKGVQITQNCIQSFIDWSMDLIDKKDKIFMNQAPFSFDLSVMDTYLSLVSGSILYSIDKEMIANLLELFINFKSSGITTWVSTPSFAEMCLQSEQFNEKLLPELRQLLFCGETLSKECVKKLLERFPKIKIINFYGPTEATVAVTAIEIKQEMLLSKESLPVGYVKKDCEIIIEENTNEILIVGDSVSIGYFADPILTKKTFFKREISDVEKRGYRTGDTGYIDNGLLYYEGRIDNQIKLNGYRVEIEDIENNIKKLPFIKNAVVVPIKEKNKIKYLATVVVLNDKFEGNIIILVKNSLKNLLPSYMIPRKVKVIEALPINRNGKIDRKKIMEEF</sequence>
<comment type="caution">
    <text evidence="9">The sequence shown here is derived from an EMBL/GenBank/DDBJ whole genome shotgun (WGS) entry which is preliminary data.</text>
</comment>
<dbReference type="GO" id="GO:0016874">
    <property type="term" value="F:ligase activity"/>
    <property type="evidence" value="ECO:0007669"/>
    <property type="project" value="UniProtKB-KW"/>
</dbReference>
<feature type="domain" description="AMP-binding enzyme C-terminal" evidence="8">
    <location>
        <begin position="406"/>
        <end position="481"/>
    </location>
</feature>
<dbReference type="InterPro" id="IPR042099">
    <property type="entry name" value="ANL_N_sf"/>
</dbReference>
<dbReference type="PANTHER" id="PTHR45398:SF1">
    <property type="entry name" value="ENZYME, PUTATIVE (JCVI)-RELATED"/>
    <property type="match status" value="1"/>
</dbReference>
<evidence type="ECO:0000256" key="5">
    <source>
        <dbReference type="ARBA" id="ARBA00054605"/>
    </source>
</evidence>
<dbReference type="OrthoDB" id="9778383at2"/>
<keyword evidence="2 9" id="KW-0436">Ligase</keyword>
<dbReference type="Pfam" id="PF13193">
    <property type="entry name" value="AMP-binding_C"/>
    <property type="match status" value="1"/>
</dbReference>
<evidence type="ECO:0000256" key="2">
    <source>
        <dbReference type="ARBA" id="ARBA00022598"/>
    </source>
</evidence>
<keyword evidence="1" id="KW-0963">Cytoplasm</keyword>
<protein>
    <submittedName>
        <fullName evidence="9">D-alanine--poly(Phosphoribitol) ligase</fullName>
    </submittedName>
</protein>
<dbReference type="Gene3D" id="3.30.300.30">
    <property type="match status" value="1"/>
</dbReference>
<evidence type="ECO:0000256" key="4">
    <source>
        <dbReference type="ARBA" id="ARBA00022840"/>
    </source>
</evidence>
<name>A0A401UGF6_9CLOT</name>
<evidence type="ECO:0000259" key="7">
    <source>
        <dbReference type="Pfam" id="PF00501"/>
    </source>
</evidence>
<organism evidence="9 10">
    <name type="scientific">Clostridium tagluense</name>
    <dbReference type="NCBI Taxonomy" id="360422"/>
    <lineage>
        <taxon>Bacteria</taxon>
        <taxon>Bacillati</taxon>
        <taxon>Bacillota</taxon>
        <taxon>Clostridia</taxon>
        <taxon>Eubacteriales</taxon>
        <taxon>Clostridiaceae</taxon>
        <taxon>Clostridium</taxon>
    </lineage>
</organism>
<proteinExistence type="inferred from homology"/>
<keyword evidence="4" id="KW-0067">ATP-binding</keyword>
<evidence type="ECO:0000313" key="9">
    <source>
        <dbReference type="EMBL" id="GCD08650.1"/>
    </source>
</evidence>
<dbReference type="Pfam" id="PF00501">
    <property type="entry name" value="AMP-binding"/>
    <property type="match status" value="1"/>
</dbReference>
<dbReference type="CDD" id="cd05945">
    <property type="entry name" value="DltA"/>
    <property type="match status" value="1"/>
</dbReference>
<keyword evidence="10" id="KW-1185">Reference proteome</keyword>
<dbReference type="Gene3D" id="3.40.50.12780">
    <property type="entry name" value="N-terminal domain of ligase-like"/>
    <property type="match status" value="1"/>
</dbReference>
<evidence type="ECO:0000256" key="3">
    <source>
        <dbReference type="ARBA" id="ARBA00022741"/>
    </source>
</evidence>
<dbReference type="InterPro" id="IPR025110">
    <property type="entry name" value="AMP-bd_C"/>
</dbReference>
<dbReference type="InterPro" id="IPR045851">
    <property type="entry name" value="AMP-bd_C_sf"/>
</dbReference>
<keyword evidence="3" id="KW-0547">Nucleotide-binding</keyword>
<evidence type="ECO:0000256" key="1">
    <source>
        <dbReference type="ARBA" id="ARBA00022490"/>
    </source>
</evidence>
<feature type="domain" description="AMP-dependent synthetase/ligase" evidence="7">
    <location>
        <begin position="13"/>
        <end position="347"/>
    </location>
</feature>
<evidence type="ECO:0000256" key="6">
    <source>
        <dbReference type="ARBA" id="ARBA00061336"/>
    </source>
</evidence>
<comment type="similarity">
    <text evidence="6">Belongs to the ATP-dependent AMP-binding enzyme family. DltA subfamily.</text>
</comment>
<comment type="function">
    <text evidence="5">Catalyzes the first step in the D-alanylation of lipoteichoic acid (LTA), the activation of D-alanine and its transfer onto the D-alanyl carrier protein (Dcp) DltC. In an ATP-dependent two-step reaction, forms a high energy D-alanyl-AMP intermediate, followed by transfer of the D-alanyl residue as a thiol ester to the phosphopantheinyl prosthetic group of the Dcp. D-alanylation of LTA plays an important role in modulating the properties of the cell wall in Gram-positive bacteria, influencing the net charge of the cell wall.</text>
</comment>
<dbReference type="RefSeq" id="WP_124997298.1">
    <property type="nucleotide sequence ID" value="NZ_BHYK01000001.1"/>
</dbReference>
<dbReference type="PANTHER" id="PTHR45398">
    <property type="match status" value="1"/>
</dbReference>
<dbReference type="InterPro" id="IPR044507">
    <property type="entry name" value="DltA-like"/>
</dbReference>
<reference evidence="9 10" key="1">
    <citation type="submission" date="2018-11" db="EMBL/GenBank/DDBJ databases">
        <title>Genome sequencing and assembly of Clostridium tagluense strain A121.</title>
        <authorList>
            <person name="Murakami T."/>
            <person name="Segawa T."/>
            <person name="Shcherbakova V.A."/>
            <person name="Mori H."/>
            <person name="Yoshimura Y."/>
        </authorList>
    </citation>
    <scope>NUCLEOTIDE SEQUENCE [LARGE SCALE GENOMIC DNA]</scope>
    <source>
        <strain evidence="9 10">A121</strain>
    </source>
</reference>
<evidence type="ECO:0000313" key="10">
    <source>
        <dbReference type="Proteomes" id="UP000287872"/>
    </source>
</evidence>
<dbReference type="EMBL" id="BHYK01000001">
    <property type="protein sequence ID" value="GCD08650.1"/>
    <property type="molecule type" value="Genomic_DNA"/>
</dbReference>
<dbReference type="Proteomes" id="UP000287872">
    <property type="component" value="Unassembled WGS sequence"/>
</dbReference>
<dbReference type="InterPro" id="IPR000873">
    <property type="entry name" value="AMP-dep_synth/lig_dom"/>
</dbReference>
<dbReference type="InterPro" id="IPR020845">
    <property type="entry name" value="AMP-binding_CS"/>
</dbReference>
<dbReference type="PROSITE" id="PS00455">
    <property type="entry name" value="AMP_BINDING"/>
    <property type="match status" value="1"/>
</dbReference>
<dbReference type="FunFam" id="3.30.300.30:FF:000012">
    <property type="entry name" value="D-alanine--D-alanyl carrier protein ligase"/>
    <property type="match status" value="1"/>
</dbReference>